<name>A0AAF0EP65_9BASI</name>
<comment type="similarity">
    <text evidence="1 7">Belongs to the GatB/GatE family. GatB subfamily.</text>
</comment>
<dbReference type="GO" id="GO:0030956">
    <property type="term" value="C:glutamyl-tRNA(Gln) amidotransferase complex"/>
    <property type="evidence" value="ECO:0007669"/>
    <property type="project" value="UniProtKB-UniRule"/>
</dbReference>
<dbReference type="InterPro" id="IPR014746">
    <property type="entry name" value="Gln_synth/guanido_kin_cat_dom"/>
</dbReference>
<dbReference type="InterPro" id="IPR023168">
    <property type="entry name" value="GatB_Yqey_C_2"/>
</dbReference>
<evidence type="ECO:0000313" key="9">
    <source>
        <dbReference type="EMBL" id="WFD28513.1"/>
    </source>
</evidence>
<dbReference type="InterPro" id="IPR003789">
    <property type="entry name" value="Asn/Gln_tRNA_amidoTrase-B-like"/>
</dbReference>
<evidence type="ECO:0000256" key="3">
    <source>
        <dbReference type="ARBA" id="ARBA00022741"/>
    </source>
</evidence>
<dbReference type="InterPro" id="IPR006075">
    <property type="entry name" value="Asn/Gln-tRNA_Trfase_suB/E_cat"/>
</dbReference>
<dbReference type="Gene3D" id="1.10.10.410">
    <property type="match status" value="1"/>
</dbReference>
<comment type="catalytic activity">
    <reaction evidence="6 7">
        <text>L-glutamyl-tRNA(Gln) + L-glutamine + ATP + H2O = L-glutaminyl-tRNA(Gln) + L-glutamate + ADP + phosphate + H(+)</text>
        <dbReference type="Rhea" id="RHEA:17521"/>
        <dbReference type="Rhea" id="RHEA-COMP:9681"/>
        <dbReference type="Rhea" id="RHEA-COMP:9684"/>
        <dbReference type="ChEBI" id="CHEBI:15377"/>
        <dbReference type="ChEBI" id="CHEBI:15378"/>
        <dbReference type="ChEBI" id="CHEBI:29985"/>
        <dbReference type="ChEBI" id="CHEBI:30616"/>
        <dbReference type="ChEBI" id="CHEBI:43474"/>
        <dbReference type="ChEBI" id="CHEBI:58359"/>
        <dbReference type="ChEBI" id="CHEBI:78520"/>
        <dbReference type="ChEBI" id="CHEBI:78521"/>
        <dbReference type="ChEBI" id="CHEBI:456216"/>
    </reaction>
</comment>
<sequence>MWRGWRVWQHGLHTSSRVLLTGKTKVAAKAPFLLPQGWEAVIGIECHAQLLASTKLFSDAPPPTLDAEPNTCVAPYDAGFPGTLPRLQPAAVTAALKAALALQCNIVPISLFDRKHYFYADLPFGYQITQKRKPFAHSGRVSICYEDGYLASQDAALDVPIEHLQLEQDTAKSTYAATDTVVHLSLLDFNRAGVALVEIVSAPVLRTSEQAGAYVRKLRQLLRCVGASDGNMNEGSLRCDANVSVRRKGEEFGTRCEVKNLNSVKFMMHALDYEIQRQYNLLARGEPVTQETRGFDEASGTTYTLRDKEKSVDYRFMPEPNVGPLRITRDRIEALRAALPELPDARHKRLREQYGLSPRDINVLMRLNAEDDTRGPSDNVATHTNYAYFANAVDYFEALVRLKCPPQVAANWTIHLLPKHLGAMDLPFCLNPLPPAVVAELVLMVDEELITRTYGPLTAESTANSLLRDFIQARSFPTTPAGELAVRSHVREQALHRLQRSELVPICADVVAHFPEEVAVIRKGKDKVLMRLVGEAMRLTQGRADPAQLTEVLREEVAKAPST</sequence>
<dbReference type="Pfam" id="PF02934">
    <property type="entry name" value="GatB_N"/>
    <property type="match status" value="1"/>
</dbReference>
<proteinExistence type="inferred from homology"/>
<dbReference type="PANTHER" id="PTHR11659:SF0">
    <property type="entry name" value="GLUTAMYL-TRNA(GLN) AMIDOTRANSFERASE SUBUNIT B, MITOCHONDRIAL"/>
    <property type="match status" value="1"/>
</dbReference>
<evidence type="ECO:0000256" key="1">
    <source>
        <dbReference type="ARBA" id="ARBA00005306"/>
    </source>
</evidence>
<evidence type="ECO:0000256" key="2">
    <source>
        <dbReference type="ARBA" id="ARBA00022598"/>
    </source>
</evidence>
<evidence type="ECO:0000259" key="8">
    <source>
        <dbReference type="SMART" id="SM00845"/>
    </source>
</evidence>
<dbReference type="SUPFAM" id="SSF55931">
    <property type="entry name" value="Glutamine synthetase/guanido kinase"/>
    <property type="match status" value="1"/>
</dbReference>
<protein>
    <recommendedName>
        <fullName evidence="7">Glutamyl-tRNA(Gln) amidotransferase subunit B, mitochondrial</fullName>
        <shortName evidence="7">Glu-AdT subunit B</shortName>
        <ecNumber evidence="7">6.3.5.-</ecNumber>
    </recommendedName>
</protein>
<dbReference type="PANTHER" id="PTHR11659">
    <property type="entry name" value="GLUTAMYL-TRNA GLN AMIDOTRANSFERASE SUBUNIT B MITOCHONDRIAL AND PROKARYOTIC PET112-RELATED"/>
    <property type="match status" value="1"/>
</dbReference>
<feature type="domain" description="Asn/Gln amidotransferase" evidence="8">
    <location>
        <begin position="394"/>
        <end position="557"/>
    </location>
</feature>
<dbReference type="GO" id="GO:0032543">
    <property type="term" value="P:mitochondrial translation"/>
    <property type="evidence" value="ECO:0007669"/>
    <property type="project" value="UniProtKB-UniRule"/>
</dbReference>
<evidence type="ECO:0000256" key="6">
    <source>
        <dbReference type="ARBA" id="ARBA00047913"/>
    </source>
</evidence>
<dbReference type="SUPFAM" id="SSF89095">
    <property type="entry name" value="GatB/YqeY motif"/>
    <property type="match status" value="1"/>
</dbReference>
<dbReference type="InterPro" id="IPR017958">
    <property type="entry name" value="Gln-tRNA_amidoTrfase_suB_CS"/>
</dbReference>
<dbReference type="PROSITE" id="PS01234">
    <property type="entry name" value="GATB"/>
    <property type="match status" value="1"/>
</dbReference>
<dbReference type="InterPro" id="IPR004413">
    <property type="entry name" value="GatB"/>
</dbReference>
<dbReference type="EC" id="6.3.5.-" evidence="7"/>
<keyword evidence="4 7" id="KW-0067">ATP-binding</keyword>
<dbReference type="AlphaFoldDB" id="A0AAF0EP65"/>
<evidence type="ECO:0000256" key="4">
    <source>
        <dbReference type="ARBA" id="ARBA00022840"/>
    </source>
</evidence>
<gene>
    <name evidence="9" type="ORF">MNAN1_003525</name>
</gene>
<dbReference type="GO" id="GO:0070681">
    <property type="term" value="P:glutaminyl-tRNAGln biosynthesis via transamidation"/>
    <property type="evidence" value="ECO:0007669"/>
    <property type="project" value="UniProtKB-UniRule"/>
</dbReference>
<dbReference type="InterPro" id="IPR018027">
    <property type="entry name" value="Asn/Gln_amidotransferase"/>
</dbReference>
<dbReference type="GO" id="GO:0005739">
    <property type="term" value="C:mitochondrion"/>
    <property type="evidence" value="ECO:0007669"/>
    <property type="project" value="UniProtKB-SubCell"/>
</dbReference>
<dbReference type="SMART" id="SM00845">
    <property type="entry name" value="GatB_Yqey"/>
    <property type="match status" value="1"/>
</dbReference>
<dbReference type="EMBL" id="CP119898">
    <property type="protein sequence ID" value="WFD28513.1"/>
    <property type="molecule type" value="Genomic_DNA"/>
</dbReference>
<evidence type="ECO:0000256" key="5">
    <source>
        <dbReference type="ARBA" id="ARBA00022917"/>
    </source>
</evidence>
<dbReference type="NCBIfam" id="TIGR00133">
    <property type="entry name" value="gatB"/>
    <property type="match status" value="1"/>
</dbReference>
<accession>A0AAF0EP65</accession>
<keyword evidence="5 7" id="KW-0648">Protein biosynthesis</keyword>
<dbReference type="GO" id="GO:0005524">
    <property type="term" value="F:ATP binding"/>
    <property type="evidence" value="ECO:0007669"/>
    <property type="project" value="UniProtKB-KW"/>
</dbReference>
<comment type="subunit">
    <text evidence="7">Subunit of the heterotrimeric GatCAB amidotransferase (AdT) complex, composed of A, B and C subunits.</text>
</comment>
<keyword evidence="2 7" id="KW-0436">Ligase</keyword>
<organism evidence="9 10">
    <name type="scientific">Malassezia nana</name>
    <dbReference type="NCBI Taxonomy" id="180528"/>
    <lineage>
        <taxon>Eukaryota</taxon>
        <taxon>Fungi</taxon>
        <taxon>Dikarya</taxon>
        <taxon>Basidiomycota</taxon>
        <taxon>Ustilaginomycotina</taxon>
        <taxon>Malasseziomycetes</taxon>
        <taxon>Malasseziales</taxon>
        <taxon>Malasseziaceae</taxon>
        <taxon>Malassezia</taxon>
    </lineage>
</organism>
<dbReference type="GO" id="GO:0050567">
    <property type="term" value="F:glutaminyl-tRNA synthase (glutamine-hydrolyzing) activity"/>
    <property type="evidence" value="ECO:0007669"/>
    <property type="project" value="UniProtKB-UniRule"/>
</dbReference>
<keyword evidence="3 7" id="KW-0547">Nucleotide-binding</keyword>
<reference evidence="9" key="1">
    <citation type="submission" date="2023-03" db="EMBL/GenBank/DDBJ databases">
        <title>Mating type loci evolution in Malassezia.</title>
        <authorList>
            <person name="Coelho M.A."/>
        </authorList>
    </citation>
    <scope>NUCLEOTIDE SEQUENCE</scope>
    <source>
        <strain evidence="9">CBS 9557</strain>
    </source>
</reference>
<dbReference type="Pfam" id="PF02637">
    <property type="entry name" value="GatB_Yqey"/>
    <property type="match status" value="1"/>
</dbReference>
<comment type="subcellular location">
    <subcellularLocation>
        <location evidence="7">Mitochondrion</location>
    </subcellularLocation>
</comment>
<keyword evidence="7" id="KW-0496">Mitochondrion</keyword>
<dbReference type="InterPro" id="IPR017959">
    <property type="entry name" value="Asn/Gln-tRNA_amidoTrfase_suB/E"/>
</dbReference>
<comment type="function">
    <text evidence="7">Allows the formation of correctly charged Gln-tRNA(Gln) through the transamidation of misacylated Glu-tRNA(Gln) in the mitochondria. The reaction takes place in the presence of glutamine and ATP through an activated gamma-phospho-Glu-tRNA(Gln).</text>
</comment>
<dbReference type="HAMAP" id="MF_00121">
    <property type="entry name" value="GatB"/>
    <property type="match status" value="1"/>
</dbReference>
<dbReference type="Proteomes" id="UP001213623">
    <property type="component" value="Chromosome 7"/>
</dbReference>
<keyword evidence="10" id="KW-1185">Reference proteome</keyword>
<evidence type="ECO:0000256" key="7">
    <source>
        <dbReference type="HAMAP-Rule" id="MF_03147"/>
    </source>
</evidence>
<evidence type="ECO:0000313" key="10">
    <source>
        <dbReference type="Proteomes" id="UP001213623"/>
    </source>
</evidence>
<dbReference type="NCBIfam" id="NF004012">
    <property type="entry name" value="PRK05477.1-2"/>
    <property type="match status" value="1"/>
</dbReference>